<evidence type="ECO:0000256" key="1">
    <source>
        <dbReference type="SAM" id="Phobius"/>
    </source>
</evidence>
<evidence type="ECO:0000313" key="3">
    <source>
        <dbReference type="Proteomes" id="UP000672602"/>
    </source>
</evidence>
<feature type="transmembrane region" description="Helical" evidence="1">
    <location>
        <begin position="12"/>
        <end position="34"/>
    </location>
</feature>
<dbReference type="Proteomes" id="UP000672602">
    <property type="component" value="Unassembled WGS sequence"/>
</dbReference>
<comment type="caution">
    <text evidence="2">The sequence shown here is derived from an EMBL/GenBank/DDBJ whole genome shotgun (WGS) entry which is preliminary data.</text>
</comment>
<keyword evidence="1" id="KW-0472">Membrane</keyword>
<protein>
    <submittedName>
        <fullName evidence="2">VWA domain-containing protein</fullName>
    </submittedName>
</protein>
<dbReference type="AlphaFoldDB" id="A0A8J7RXM0"/>
<dbReference type="PANTHER" id="PTHR37947">
    <property type="entry name" value="BLL2462 PROTEIN"/>
    <property type="match status" value="1"/>
</dbReference>
<sequence>MTDGLAIVFDPLLPWWAIGALGAVAALVLLAGALGRAPGSVPRALLAAAILVAVANPTAIQEKRAPIKDVALLVVDETPSQETAGRLEETRAAADALEARLARFDETLEVRRLTLRHGSIAEDAKGTRLVEAVRTALADIPARRFAGAIMVTDGQVHDVPEPDPATGDRARGLPGPLHALIVGKPEASDRRLTVVEAPGYGLVGEPVSIRVRVDDPVARAGETARVTVRLDGEVQRGVRAPIGEVAEIRVTPDHRGPSIVELATPERPGELSAVNNRAVLSVNGVRDRLRVLLVSGEPHPGERTWRNLLKSDPSVDLVHFTILRPPEKQDGTPIHELSLIAFPTRELFEIKLDEFDLVVFDRYRRRGVLPSIYLANIVDYVRKGGAVLQAVGPGFSGPYSLYRTALGQVMPGRPSGAVIERGFTPEVTERGRRHPVTADLPGGPGVTLNSAGQAVTARRGEAVWGRWFRQVETDAHSGEVLMTGLDDLPLLLLDRVGEGRIAQINSDHIWLWARGFEGGGPQAELLRRMAHWLMKEPELEEEDLRVRAEGDRLEVRLRSLDPMVEPEVELTTPDGTTRALTLSAQGSGTYGTTIPIERTGLYTVRDGERVAMAAAGALNPLELSALSATTERLAPLVSATGGSTIRLAEAEGGTRLTDDPAALQAALPAIRRVAPDRAAGGGDWFGLRENRDFVVTGIATQTLMPGWLLLLLALGLLAVSWRRESR</sequence>
<proteinExistence type="predicted"/>
<dbReference type="RefSeq" id="WP_210680875.1">
    <property type="nucleotide sequence ID" value="NZ_JAGMWN010000002.1"/>
</dbReference>
<accession>A0A8J7RXM0</accession>
<keyword evidence="1" id="KW-1133">Transmembrane helix</keyword>
<dbReference type="InterPro" id="IPR029062">
    <property type="entry name" value="Class_I_gatase-like"/>
</dbReference>
<dbReference type="PANTHER" id="PTHR37947:SF1">
    <property type="entry name" value="BLL2462 PROTEIN"/>
    <property type="match status" value="1"/>
</dbReference>
<evidence type="ECO:0000313" key="2">
    <source>
        <dbReference type="EMBL" id="MBP5856285.1"/>
    </source>
</evidence>
<keyword evidence="1" id="KW-0812">Transmembrane</keyword>
<feature type="transmembrane region" description="Helical" evidence="1">
    <location>
        <begin position="703"/>
        <end position="721"/>
    </location>
</feature>
<dbReference type="Gene3D" id="3.40.50.880">
    <property type="match status" value="1"/>
</dbReference>
<dbReference type="EMBL" id="JAGMWN010000002">
    <property type="protein sequence ID" value="MBP5856285.1"/>
    <property type="molecule type" value="Genomic_DNA"/>
</dbReference>
<name>A0A8J7RXM0_9PROT</name>
<dbReference type="SUPFAM" id="SSF52317">
    <property type="entry name" value="Class I glutamine amidotransferase-like"/>
    <property type="match status" value="1"/>
</dbReference>
<gene>
    <name evidence="2" type="ORF">KAJ83_04645</name>
</gene>
<organism evidence="2 3">
    <name type="scientific">Marivibrio halodurans</name>
    <dbReference type="NCBI Taxonomy" id="2039722"/>
    <lineage>
        <taxon>Bacteria</taxon>
        <taxon>Pseudomonadati</taxon>
        <taxon>Pseudomonadota</taxon>
        <taxon>Alphaproteobacteria</taxon>
        <taxon>Rhodospirillales</taxon>
        <taxon>Rhodospirillaceae</taxon>
        <taxon>Marivibrio</taxon>
    </lineage>
</organism>
<keyword evidence="3" id="KW-1185">Reference proteome</keyword>
<reference evidence="2" key="1">
    <citation type="submission" date="2021-04" db="EMBL/GenBank/DDBJ databases">
        <authorList>
            <person name="Zhang D.-C."/>
        </authorList>
    </citation>
    <scope>NUCLEOTIDE SEQUENCE</scope>
    <source>
        <strain evidence="2">CGMCC 1.15697</strain>
    </source>
</reference>